<accession>A0A5B7JWS1</accession>
<dbReference type="EMBL" id="VSRR010110022">
    <property type="protein sequence ID" value="MPC97448.1"/>
    <property type="molecule type" value="Genomic_DNA"/>
</dbReference>
<evidence type="ECO:0000313" key="3">
    <source>
        <dbReference type="Proteomes" id="UP000324222"/>
    </source>
</evidence>
<keyword evidence="3" id="KW-1185">Reference proteome</keyword>
<organism evidence="2 3">
    <name type="scientific">Portunus trituberculatus</name>
    <name type="common">Swimming crab</name>
    <name type="synonym">Neptunus trituberculatus</name>
    <dbReference type="NCBI Taxonomy" id="210409"/>
    <lineage>
        <taxon>Eukaryota</taxon>
        <taxon>Metazoa</taxon>
        <taxon>Ecdysozoa</taxon>
        <taxon>Arthropoda</taxon>
        <taxon>Crustacea</taxon>
        <taxon>Multicrustacea</taxon>
        <taxon>Malacostraca</taxon>
        <taxon>Eumalacostraca</taxon>
        <taxon>Eucarida</taxon>
        <taxon>Decapoda</taxon>
        <taxon>Pleocyemata</taxon>
        <taxon>Brachyura</taxon>
        <taxon>Eubrachyura</taxon>
        <taxon>Portunoidea</taxon>
        <taxon>Portunidae</taxon>
        <taxon>Portuninae</taxon>
        <taxon>Portunus</taxon>
    </lineage>
</organism>
<gene>
    <name evidence="2" type="ORF">E2C01_092765</name>
</gene>
<dbReference type="OrthoDB" id="6373342at2759"/>
<dbReference type="AlphaFoldDB" id="A0A5B7JWS1"/>
<reference evidence="2 3" key="1">
    <citation type="submission" date="2019-05" db="EMBL/GenBank/DDBJ databases">
        <title>Another draft genome of Portunus trituberculatus and its Hox gene families provides insights of decapod evolution.</title>
        <authorList>
            <person name="Jeong J.-H."/>
            <person name="Song I."/>
            <person name="Kim S."/>
            <person name="Choi T."/>
            <person name="Kim D."/>
            <person name="Ryu S."/>
            <person name="Kim W."/>
        </authorList>
    </citation>
    <scope>NUCLEOTIDE SEQUENCE [LARGE SCALE GENOMIC DNA]</scope>
    <source>
        <tissue evidence="2">Muscle</tissue>
    </source>
</reference>
<evidence type="ECO:0000256" key="1">
    <source>
        <dbReference type="SAM" id="MobiDB-lite"/>
    </source>
</evidence>
<sequence length="250" mass="28168">MNPCFSNGLSAVPSAILTPTQANNSFVGGAAGLDPYGQYATTPSWPPQLDSSPQVAISDTPQLCLDDNENPDDVTTWKMQTIHQVATSLAQNQAYFDLEDQWPLAPQDTWNDYEHENNNNNGYGEEDVLGAYGNTAPLYAVPSGNGVPESFTGAAPRRRKPKMYEWPPQSDPKQEKRRLRALRQHKLRLKEDQMELSLHRQLEEKQGEVATLTAEVHQRHQNVLMLEKLVAEKRAAQQRHMTHHRQTGNF</sequence>
<comment type="caution">
    <text evidence="2">The sequence shown here is derived from an EMBL/GenBank/DDBJ whole genome shotgun (WGS) entry which is preliminary data.</text>
</comment>
<evidence type="ECO:0000313" key="2">
    <source>
        <dbReference type="EMBL" id="MPC97448.1"/>
    </source>
</evidence>
<feature type="region of interest" description="Disordered" evidence="1">
    <location>
        <begin position="151"/>
        <end position="176"/>
    </location>
</feature>
<proteinExistence type="predicted"/>
<name>A0A5B7JWS1_PORTR</name>
<dbReference type="Proteomes" id="UP000324222">
    <property type="component" value="Unassembled WGS sequence"/>
</dbReference>
<protein>
    <submittedName>
        <fullName evidence="2">Uncharacterized protein</fullName>
    </submittedName>
</protein>